<protein>
    <recommendedName>
        <fullName evidence="7">Endoribonuclease YbeY</fullName>
        <ecNumber evidence="7">3.1.-.-</ecNumber>
    </recommendedName>
</protein>
<dbReference type="AlphaFoldDB" id="A0A7H9CHS7"/>
<dbReference type="Pfam" id="PF02130">
    <property type="entry name" value="YbeY"/>
    <property type="match status" value="1"/>
</dbReference>
<dbReference type="GO" id="GO:0005737">
    <property type="term" value="C:cytoplasm"/>
    <property type="evidence" value="ECO:0007669"/>
    <property type="project" value="UniProtKB-SubCell"/>
</dbReference>
<evidence type="ECO:0000313" key="9">
    <source>
        <dbReference type="Proteomes" id="UP000509414"/>
    </source>
</evidence>
<evidence type="ECO:0000313" key="8">
    <source>
        <dbReference type="EMBL" id="QLI05512.1"/>
    </source>
</evidence>
<dbReference type="Gene3D" id="3.40.390.30">
    <property type="entry name" value="Metalloproteases ('zincins'), catalytic domain"/>
    <property type="match status" value="1"/>
</dbReference>
<keyword evidence="6 7" id="KW-0862">Zinc</keyword>
<dbReference type="Proteomes" id="UP000509414">
    <property type="component" value="Chromosome"/>
</dbReference>
<dbReference type="PANTHER" id="PTHR46986:SF1">
    <property type="entry name" value="ENDORIBONUCLEASE YBEY, CHLOROPLASTIC"/>
    <property type="match status" value="1"/>
</dbReference>
<evidence type="ECO:0000256" key="7">
    <source>
        <dbReference type="HAMAP-Rule" id="MF_00009"/>
    </source>
</evidence>
<proteinExistence type="inferred from homology"/>
<feature type="binding site" evidence="7">
    <location>
        <position position="100"/>
    </location>
    <ligand>
        <name>Zn(2+)</name>
        <dbReference type="ChEBI" id="CHEBI:29105"/>
        <note>catalytic</note>
    </ligand>
</feature>
<dbReference type="InterPro" id="IPR023091">
    <property type="entry name" value="MetalPrtase_cat_dom_sf_prd"/>
</dbReference>
<dbReference type="RefSeq" id="WP_179974721.1">
    <property type="nucleotide sequence ID" value="NZ_CP049075.1"/>
</dbReference>
<organism evidence="8 9">
    <name type="scientific">Candidatus Campylobacter infans</name>
    <dbReference type="NCBI Taxonomy" id="2561898"/>
    <lineage>
        <taxon>Bacteria</taxon>
        <taxon>Pseudomonadati</taxon>
        <taxon>Campylobacterota</taxon>
        <taxon>Epsilonproteobacteria</taxon>
        <taxon>Campylobacterales</taxon>
        <taxon>Campylobacteraceae</taxon>
        <taxon>Campylobacter</taxon>
    </lineage>
</organism>
<feature type="binding site" evidence="7">
    <location>
        <position position="104"/>
    </location>
    <ligand>
        <name>Zn(2+)</name>
        <dbReference type="ChEBI" id="CHEBI:29105"/>
        <note>catalytic</note>
    </ligand>
</feature>
<evidence type="ECO:0000256" key="4">
    <source>
        <dbReference type="ARBA" id="ARBA00022759"/>
    </source>
</evidence>
<keyword evidence="5 7" id="KW-0378">Hydrolase</keyword>
<keyword evidence="7" id="KW-0698">rRNA processing</keyword>
<dbReference type="InterPro" id="IPR002036">
    <property type="entry name" value="YbeY"/>
</dbReference>
<dbReference type="NCBIfam" id="TIGR00043">
    <property type="entry name" value="rRNA maturation RNase YbeY"/>
    <property type="match status" value="1"/>
</dbReference>
<evidence type="ECO:0000256" key="5">
    <source>
        <dbReference type="ARBA" id="ARBA00022801"/>
    </source>
</evidence>
<dbReference type="EMBL" id="CP049075">
    <property type="protein sequence ID" value="QLI05512.1"/>
    <property type="molecule type" value="Genomic_DNA"/>
</dbReference>
<dbReference type="GO" id="GO:0008270">
    <property type="term" value="F:zinc ion binding"/>
    <property type="evidence" value="ECO:0007669"/>
    <property type="project" value="UniProtKB-UniRule"/>
</dbReference>
<evidence type="ECO:0000256" key="1">
    <source>
        <dbReference type="ARBA" id="ARBA00010875"/>
    </source>
</evidence>
<evidence type="ECO:0000256" key="3">
    <source>
        <dbReference type="ARBA" id="ARBA00022723"/>
    </source>
</evidence>
<keyword evidence="2 7" id="KW-0540">Nuclease</keyword>
<dbReference type="EC" id="3.1.-.-" evidence="7"/>
<dbReference type="PANTHER" id="PTHR46986">
    <property type="entry name" value="ENDORIBONUCLEASE YBEY, CHLOROPLASTIC"/>
    <property type="match status" value="1"/>
</dbReference>
<accession>A0A7H9CHS7</accession>
<dbReference type="GO" id="GO:0004222">
    <property type="term" value="F:metalloendopeptidase activity"/>
    <property type="evidence" value="ECO:0007669"/>
    <property type="project" value="InterPro"/>
</dbReference>
<keyword evidence="7" id="KW-0690">Ribosome biogenesis</keyword>
<name>A0A7H9CHS7_9BACT</name>
<dbReference type="SUPFAM" id="SSF55486">
    <property type="entry name" value="Metalloproteases ('zincins'), catalytic domain"/>
    <property type="match status" value="1"/>
</dbReference>
<comment type="function">
    <text evidence="7">Single strand-specific metallo-endoribonuclease involved in late-stage 70S ribosome quality control and in maturation of the 3' terminus of the 16S rRNA.</text>
</comment>
<comment type="similarity">
    <text evidence="1 7">Belongs to the endoribonuclease YbeY family.</text>
</comment>
<comment type="subcellular location">
    <subcellularLocation>
        <location evidence="7">Cytoplasm</location>
    </subcellularLocation>
</comment>
<dbReference type="GO" id="GO:0006364">
    <property type="term" value="P:rRNA processing"/>
    <property type="evidence" value="ECO:0007669"/>
    <property type="project" value="UniProtKB-UniRule"/>
</dbReference>
<feature type="binding site" evidence="7">
    <location>
        <position position="110"/>
    </location>
    <ligand>
        <name>Zn(2+)</name>
        <dbReference type="ChEBI" id="CHEBI:29105"/>
        <note>catalytic</note>
    </ligand>
</feature>
<reference evidence="8 9" key="1">
    <citation type="submission" date="2020-02" db="EMBL/GenBank/DDBJ databases">
        <title>Complete genome sequence of the novel Campylobacter species Candidatus Campylobacter infans.</title>
        <authorList>
            <person name="Duim B."/>
            <person name="Zomer A."/>
            <person name="van der Graaf L."/>
            <person name="Wagenaar J."/>
        </authorList>
    </citation>
    <scope>NUCLEOTIDE SEQUENCE [LARGE SCALE GENOMIC DNA]</scope>
    <source>
        <strain evidence="8 9">19S00001</strain>
    </source>
</reference>
<dbReference type="GO" id="GO:0004521">
    <property type="term" value="F:RNA endonuclease activity"/>
    <property type="evidence" value="ECO:0007669"/>
    <property type="project" value="UniProtKB-UniRule"/>
</dbReference>
<gene>
    <name evidence="7 8" type="primary">ybeY</name>
    <name evidence="8" type="ORF">CINF_1007</name>
</gene>
<evidence type="ECO:0000256" key="2">
    <source>
        <dbReference type="ARBA" id="ARBA00022722"/>
    </source>
</evidence>
<dbReference type="PROSITE" id="PS01306">
    <property type="entry name" value="UPF0054"/>
    <property type="match status" value="1"/>
</dbReference>
<keyword evidence="9" id="KW-1185">Reference proteome</keyword>
<keyword evidence="4 7" id="KW-0255">Endonuclease</keyword>
<dbReference type="HAMAP" id="MF_00009">
    <property type="entry name" value="Endoribonucl_YbeY"/>
    <property type="match status" value="1"/>
</dbReference>
<dbReference type="InterPro" id="IPR020549">
    <property type="entry name" value="YbeY_CS"/>
</dbReference>
<evidence type="ECO:0000256" key="6">
    <source>
        <dbReference type="ARBA" id="ARBA00022833"/>
    </source>
</evidence>
<keyword evidence="7" id="KW-0963">Cytoplasm</keyword>
<keyword evidence="3 7" id="KW-0479">Metal-binding</keyword>
<sequence length="140" mass="15994">MIFCEQDYPKILDEILSFALMKFSKLGGGIELLFIDSAKMQELNFKQRAKNNPTDVLSFPYEQGFIDLLGSIVICVDFVKQKADELKHSQDDEIALLFTHGLLHILGFDHENDSGQMRQAEHLIISHFNLPKSLIIRNSN</sequence>
<dbReference type="KEGG" id="cinf:CINF_1007"/>
<comment type="cofactor">
    <cofactor evidence="7">
        <name>Zn(2+)</name>
        <dbReference type="ChEBI" id="CHEBI:29105"/>
    </cofactor>
    <text evidence="7">Binds 1 zinc ion.</text>
</comment>